<accession>A0AAX4KQJ0</accession>
<organism evidence="8 9">
    <name type="scientific">Kwoniella europaea PYCC6329</name>
    <dbReference type="NCBI Taxonomy" id="1423913"/>
    <lineage>
        <taxon>Eukaryota</taxon>
        <taxon>Fungi</taxon>
        <taxon>Dikarya</taxon>
        <taxon>Basidiomycota</taxon>
        <taxon>Agaricomycotina</taxon>
        <taxon>Tremellomycetes</taxon>
        <taxon>Tremellales</taxon>
        <taxon>Cryptococcaceae</taxon>
        <taxon>Kwoniella</taxon>
    </lineage>
</organism>
<dbReference type="KEGG" id="ker:91105605"/>
<feature type="signal peptide" evidence="7">
    <location>
        <begin position="1"/>
        <end position="22"/>
    </location>
</feature>
<keyword evidence="4" id="KW-1133">Transmembrane helix</keyword>
<dbReference type="PANTHER" id="PTHR12270">
    <property type="entry name" value="GLYCOSYLTRANSFERASE-RELATED"/>
    <property type="match status" value="1"/>
</dbReference>
<keyword evidence="7" id="KW-0732">Signal</keyword>
<gene>
    <name evidence="8" type="ORF">V865_006804</name>
</gene>
<dbReference type="Pfam" id="PF13896">
    <property type="entry name" value="Glyco_transf_49"/>
    <property type="match status" value="2"/>
</dbReference>
<keyword evidence="2" id="KW-0812">Transmembrane</keyword>
<dbReference type="AlphaFoldDB" id="A0AAX4KQJ0"/>
<dbReference type="EMBL" id="CP144090">
    <property type="protein sequence ID" value="WWD08691.1"/>
    <property type="molecule type" value="Genomic_DNA"/>
</dbReference>
<dbReference type="Proteomes" id="UP001358614">
    <property type="component" value="Chromosome 2"/>
</dbReference>
<dbReference type="InterPro" id="IPR051292">
    <property type="entry name" value="Xyl/GlcA_transferase"/>
</dbReference>
<evidence type="ECO:0000313" key="9">
    <source>
        <dbReference type="Proteomes" id="UP001358614"/>
    </source>
</evidence>
<proteinExistence type="predicted"/>
<comment type="subcellular location">
    <subcellularLocation>
        <location evidence="1">Membrane</location>
        <topology evidence="1">Single-pass type II membrane protein</topology>
    </subcellularLocation>
</comment>
<evidence type="ECO:0000256" key="5">
    <source>
        <dbReference type="ARBA" id="ARBA00023136"/>
    </source>
</evidence>
<evidence type="ECO:0000256" key="1">
    <source>
        <dbReference type="ARBA" id="ARBA00004606"/>
    </source>
</evidence>
<evidence type="ECO:0000256" key="6">
    <source>
        <dbReference type="ARBA" id="ARBA00023180"/>
    </source>
</evidence>
<sequence>MGPVPKWLWVMVILTVILWSAARWKSSEDTTTIVWSRPTQIDPFKHTYSYQGSNLVDTTALFDRQTLDPIIKSLLRTSFAHNSYESKVIPFYRKKTGTFKSEDVTLITWITSDRLGRLVRLAEKRKAPISVSYYIPLRDKLATRDLALLDKLIKTHPALSQNVDVHLVTSSELLQPNTWRTVAHTFSQTDWVMLWDADFEACTDYQDGLEEFRKNVKDKRWLEKLDHGMAALIIPSYEWTDPSYARRRDLCPKDKRELSTLYHDLILDAFETHNPILSHATEYNRAVDAGFTDYYEVTEFEFGYEVYAIFRKDANVWYDQRLVGYGFDRGAFTAQMYLSGMDLYVLPGQYAVHEEHPSYTESMTRDSSGMTVSWMTFQLDLCHRIFQRLASRGELHGQLGERSISHCADLDLPEMKNDLDRLLMQSRNMGAKRM</sequence>
<reference evidence="8 9" key="1">
    <citation type="submission" date="2024-01" db="EMBL/GenBank/DDBJ databases">
        <title>Comparative genomics of Cryptococcus and Kwoniella reveals pathogenesis evolution and contrasting modes of karyotype evolution via chromosome fusion or intercentromeric recombination.</title>
        <authorList>
            <person name="Coelho M.A."/>
            <person name="David-Palma M."/>
            <person name="Shea T."/>
            <person name="Bowers K."/>
            <person name="McGinley-Smith S."/>
            <person name="Mohammad A.W."/>
            <person name="Gnirke A."/>
            <person name="Yurkov A.M."/>
            <person name="Nowrousian M."/>
            <person name="Sun S."/>
            <person name="Cuomo C.A."/>
            <person name="Heitman J."/>
        </authorList>
    </citation>
    <scope>NUCLEOTIDE SEQUENCE [LARGE SCALE GENOMIC DNA]</scope>
    <source>
        <strain evidence="8 9">PYCC6329</strain>
    </source>
</reference>
<dbReference type="RefSeq" id="XP_066086658.1">
    <property type="nucleotide sequence ID" value="XM_066230561.1"/>
</dbReference>
<evidence type="ECO:0000313" key="8">
    <source>
        <dbReference type="EMBL" id="WWD08691.1"/>
    </source>
</evidence>
<dbReference type="GO" id="GO:0035269">
    <property type="term" value="P:protein O-linked glycosylation via mannose"/>
    <property type="evidence" value="ECO:0007669"/>
    <property type="project" value="TreeGrafter"/>
</dbReference>
<keyword evidence="5" id="KW-0472">Membrane</keyword>
<keyword evidence="3" id="KW-0735">Signal-anchor</keyword>
<feature type="chain" id="PRO_5043601389" evidence="7">
    <location>
        <begin position="23"/>
        <end position="434"/>
    </location>
</feature>
<evidence type="ECO:0000256" key="2">
    <source>
        <dbReference type="ARBA" id="ARBA00022692"/>
    </source>
</evidence>
<dbReference type="GO" id="GO:0016020">
    <property type="term" value="C:membrane"/>
    <property type="evidence" value="ECO:0007669"/>
    <property type="project" value="UniProtKB-SubCell"/>
</dbReference>
<dbReference type="GO" id="GO:0042285">
    <property type="term" value="F:xylosyltransferase activity"/>
    <property type="evidence" value="ECO:0007669"/>
    <property type="project" value="TreeGrafter"/>
</dbReference>
<dbReference type="GO" id="GO:0015020">
    <property type="term" value="F:glucuronosyltransferase activity"/>
    <property type="evidence" value="ECO:0007669"/>
    <property type="project" value="TreeGrafter"/>
</dbReference>
<name>A0AAX4KQJ0_9TREE</name>
<dbReference type="PANTHER" id="PTHR12270:SF25">
    <property type="entry name" value="GLYCOSYLTRANSFERASE-LIKE PROTEIN LARGE"/>
    <property type="match status" value="1"/>
</dbReference>
<keyword evidence="9" id="KW-1185">Reference proteome</keyword>
<dbReference type="GeneID" id="91105605"/>
<protein>
    <submittedName>
        <fullName evidence="8">Uncharacterized protein</fullName>
    </submittedName>
</protein>
<evidence type="ECO:0000256" key="4">
    <source>
        <dbReference type="ARBA" id="ARBA00022989"/>
    </source>
</evidence>
<keyword evidence="6" id="KW-0325">Glycoprotein</keyword>
<evidence type="ECO:0000256" key="7">
    <source>
        <dbReference type="SAM" id="SignalP"/>
    </source>
</evidence>
<evidence type="ECO:0000256" key="3">
    <source>
        <dbReference type="ARBA" id="ARBA00022968"/>
    </source>
</evidence>